<reference evidence="1 2" key="1">
    <citation type="submission" date="2018-07" db="EMBL/GenBank/DDBJ databases">
        <title>Complete nucleotide sequence of Bacillus phage BSP38.</title>
        <authorList>
            <person name="Ghosh K."/>
            <person name="Kim K.-P."/>
        </authorList>
    </citation>
    <scope>NUCLEOTIDE SEQUENCE [LARGE SCALE GENOMIC DNA]</scope>
</reference>
<sequence length="95" mass="10854">MSYFDDHYEDYVREIHWEIEEAGELVARMDDKEIMKKVRETIAALPPYKDTEGILQQNISKAWGICMNGTCQGSLTEAQRTALGKFLLYYGKGGS</sequence>
<name>A0A345MJP6_BPBSP</name>
<keyword evidence="2" id="KW-1185">Reference proteome</keyword>
<protein>
    <submittedName>
        <fullName evidence="1">Uncharacterized protein</fullName>
    </submittedName>
</protein>
<organismHost>
    <name type="scientific">Bacillus subtilis</name>
    <dbReference type="NCBI Taxonomy" id="1423"/>
</organismHost>
<gene>
    <name evidence="1" type="ORF">BSP38_036</name>
</gene>
<proteinExistence type="predicted"/>
<evidence type="ECO:0000313" key="1">
    <source>
        <dbReference type="EMBL" id="AXH71078.1"/>
    </source>
</evidence>
<organism evidence="1 2">
    <name type="scientific">Bacillus phage BSP38</name>
    <dbReference type="NCBI Taxonomy" id="2283013"/>
    <lineage>
        <taxon>Viruses</taxon>
        <taxon>Duplodnaviria</taxon>
        <taxon>Heunggongvirae</taxon>
        <taxon>Uroviricota</taxon>
        <taxon>Caudoviricetes</taxon>
        <taxon>Herelleviridae</taxon>
        <taxon>Bastillevirinae</taxon>
        <taxon>Jeonjuvirus</taxon>
        <taxon>Jeonjuvirus BSP38</taxon>
    </lineage>
</organism>
<dbReference type="Proteomes" id="UP000260425">
    <property type="component" value="Segment"/>
</dbReference>
<evidence type="ECO:0000313" key="2">
    <source>
        <dbReference type="Proteomes" id="UP000260425"/>
    </source>
</evidence>
<accession>A0A345MJP6</accession>
<dbReference type="EMBL" id="MH606185">
    <property type="protein sequence ID" value="AXH71078.1"/>
    <property type="molecule type" value="Genomic_DNA"/>
</dbReference>